<evidence type="ECO:0000256" key="1">
    <source>
        <dbReference type="SAM" id="MobiDB-lite"/>
    </source>
</evidence>
<organism evidence="2">
    <name type="scientific">Arundo donax</name>
    <name type="common">Giant reed</name>
    <name type="synonym">Donax arundinaceus</name>
    <dbReference type="NCBI Taxonomy" id="35708"/>
    <lineage>
        <taxon>Eukaryota</taxon>
        <taxon>Viridiplantae</taxon>
        <taxon>Streptophyta</taxon>
        <taxon>Embryophyta</taxon>
        <taxon>Tracheophyta</taxon>
        <taxon>Spermatophyta</taxon>
        <taxon>Magnoliopsida</taxon>
        <taxon>Liliopsida</taxon>
        <taxon>Poales</taxon>
        <taxon>Poaceae</taxon>
        <taxon>PACMAD clade</taxon>
        <taxon>Arundinoideae</taxon>
        <taxon>Arundineae</taxon>
        <taxon>Arundo</taxon>
    </lineage>
</organism>
<feature type="compositionally biased region" description="Low complexity" evidence="1">
    <location>
        <begin position="18"/>
        <end position="27"/>
    </location>
</feature>
<dbReference type="AlphaFoldDB" id="A0A0A9C3T0"/>
<reference evidence="2" key="1">
    <citation type="submission" date="2014-09" db="EMBL/GenBank/DDBJ databases">
        <authorList>
            <person name="Magalhaes I.L.F."/>
            <person name="Oliveira U."/>
            <person name="Santos F.R."/>
            <person name="Vidigal T.H.D.A."/>
            <person name="Brescovit A.D."/>
            <person name="Santos A.J."/>
        </authorList>
    </citation>
    <scope>NUCLEOTIDE SEQUENCE</scope>
    <source>
        <tissue evidence="2">Shoot tissue taken approximately 20 cm above the soil surface</tissue>
    </source>
</reference>
<evidence type="ECO:0000313" key="2">
    <source>
        <dbReference type="EMBL" id="JAD70236.1"/>
    </source>
</evidence>
<name>A0A0A9C3T0_ARUDO</name>
<protein>
    <submittedName>
        <fullName evidence="2">Uncharacterized protein</fullName>
    </submittedName>
</protein>
<reference evidence="2" key="2">
    <citation type="journal article" date="2015" name="Data Brief">
        <title>Shoot transcriptome of the giant reed, Arundo donax.</title>
        <authorList>
            <person name="Barrero R.A."/>
            <person name="Guerrero F.D."/>
            <person name="Moolhuijzen P."/>
            <person name="Goolsby J.A."/>
            <person name="Tidwell J."/>
            <person name="Bellgard S.E."/>
            <person name="Bellgard M.I."/>
        </authorList>
    </citation>
    <scope>NUCLEOTIDE SEQUENCE</scope>
    <source>
        <tissue evidence="2">Shoot tissue taken approximately 20 cm above the soil surface</tissue>
    </source>
</reference>
<sequence length="80" mass="8629">MDALMANYASDSDSDGGAPELPKASALLPPPPLDLLQPITRQCRRGVASGASPMWKATTRYMSTSLFSYLLMQGNSWPLL</sequence>
<accession>A0A0A9C3T0</accession>
<feature type="region of interest" description="Disordered" evidence="1">
    <location>
        <begin position="1"/>
        <end position="29"/>
    </location>
</feature>
<dbReference type="EMBL" id="GBRH01227659">
    <property type="protein sequence ID" value="JAD70236.1"/>
    <property type="molecule type" value="Transcribed_RNA"/>
</dbReference>
<proteinExistence type="predicted"/>